<organism evidence="1 2">
    <name type="scientific">Ramularia collo-cygni</name>
    <dbReference type="NCBI Taxonomy" id="112498"/>
    <lineage>
        <taxon>Eukaryota</taxon>
        <taxon>Fungi</taxon>
        <taxon>Dikarya</taxon>
        <taxon>Ascomycota</taxon>
        <taxon>Pezizomycotina</taxon>
        <taxon>Dothideomycetes</taxon>
        <taxon>Dothideomycetidae</taxon>
        <taxon>Mycosphaerellales</taxon>
        <taxon>Mycosphaerellaceae</taxon>
        <taxon>Ramularia</taxon>
    </lineage>
</organism>
<reference evidence="1 2" key="1">
    <citation type="submission" date="2016-03" db="EMBL/GenBank/DDBJ databases">
        <authorList>
            <person name="Ploux O."/>
        </authorList>
    </citation>
    <scope>NUCLEOTIDE SEQUENCE [LARGE SCALE GENOMIC DNA]</scope>
    <source>
        <strain evidence="1 2">URUG2</strain>
    </source>
</reference>
<keyword evidence="2" id="KW-1185">Reference proteome</keyword>
<protein>
    <submittedName>
        <fullName evidence="1">Uncharacterized protein</fullName>
    </submittedName>
</protein>
<gene>
    <name evidence="1" type="ORF">RCC_09820</name>
</gene>
<dbReference type="Proteomes" id="UP000225277">
    <property type="component" value="Unassembled WGS sequence"/>
</dbReference>
<dbReference type="EMBL" id="FJUY01000019">
    <property type="protein sequence ID" value="CZT24103.1"/>
    <property type="molecule type" value="Genomic_DNA"/>
</dbReference>
<name>A0A2D3V7X9_9PEZI</name>
<sequence>MVFSTSRRLLTRHGSCTLYLMRFNMGRYKSMRPLRQRATPLIPTTIRIIAVVSLQTLATGSNVNDTHTGTWLQSDTCHFFILSWFPRLFRHQYVRT</sequence>
<dbReference type="GeneID" id="35604880"/>
<evidence type="ECO:0000313" key="2">
    <source>
        <dbReference type="Proteomes" id="UP000225277"/>
    </source>
</evidence>
<dbReference type="AlphaFoldDB" id="A0A2D3V7X9"/>
<dbReference type="RefSeq" id="XP_023630827.1">
    <property type="nucleotide sequence ID" value="XM_023775059.1"/>
</dbReference>
<accession>A0A2D3V7X9</accession>
<evidence type="ECO:0000313" key="1">
    <source>
        <dbReference type="EMBL" id="CZT24103.1"/>
    </source>
</evidence>
<proteinExistence type="predicted"/>